<accession>A0ACD3SRF5</accession>
<evidence type="ECO:0000313" key="1">
    <source>
        <dbReference type="EMBL" id="TMS58783.1"/>
    </source>
</evidence>
<keyword evidence="1" id="KW-0012">Acyltransferase</keyword>
<sequence length="356" mass="36962">MFPTLALLAQEGGAQVIGNDSATVGGLAPLDQAGPEQLSFLSNPLYLPQAGASRAGAIIVSRKDFDALAEQGQAGQRNWLIAANPYACFARIAQWFERQGRPAALPGVHPSAVVAADAVVPVSCTIGPNVVIESGVRLGERVRIVANAFIGAGAEIGDDTVIQPQVTVYHGCVVGRRGIIHSGVVIGADGFGFAPDFGPTGGEWVKIPQTGRAVIGDDVEIGANTTIDRGAMADTVIEQGCKLDNQIQIAHNVRVGAYTVIAGCAAIAGSTKVGRYCIIGGSANLAGHLTIADKVTISGGTSITKSIAAPGHFTSVFPFMPHAEWERNAAIVRGLGRLRSRLQQVEKQISSRATEE</sequence>
<name>A0ACD3SRF5_9BURK</name>
<keyword evidence="1" id="KW-0808">Transferase</keyword>
<reference evidence="1" key="1">
    <citation type="submission" date="2019-05" db="EMBL/GenBank/DDBJ databases">
        <title>Revised genome assembly of Burkholderiaceae (previously Ralstonia) sp. PBA.</title>
        <authorList>
            <person name="Gan H.M."/>
        </authorList>
    </citation>
    <scope>NUCLEOTIDE SEQUENCE</scope>
    <source>
        <strain evidence="1">PBA</strain>
    </source>
</reference>
<dbReference type="Proteomes" id="UP000004277">
    <property type="component" value="Unassembled WGS sequence"/>
</dbReference>
<protein>
    <submittedName>
        <fullName evidence="1">UDP-3-O-(3-hydroxymyristoyl)glucosamine N-acyltransferase</fullName>
        <ecNumber evidence="1">2.3.1.191</ecNumber>
    </submittedName>
</protein>
<gene>
    <name evidence="1" type="primary">lpxD</name>
    <name evidence="1" type="ORF">MW7_008770</name>
</gene>
<proteinExistence type="predicted"/>
<dbReference type="EMBL" id="AKCV02000015">
    <property type="protein sequence ID" value="TMS58783.1"/>
    <property type="molecule type" value="Genomic_DNA"/>
</dbReference>
<comment type="caution">
    <text evidence="1">The sequence shown here is derived from an EMBL/GenBank/DDBJ whole genome shotgun (WGS) entry which is preliminary data.</text>
</comment>
<keyword evidence="2" id="KW-1185">Reference proteome</keyword>
<evidence type="ECO:0000313" key="2">
    <source>
        <dbReference type="Proteomes" id="UP000004277"/>
    </source>
</evidence>
<organism evidence="1 2">
    <name type="scientific">Imbroritus primus</name>
    <dbReference type="NCBI Taxonomy" id="3058603"/>
    <lineage>
        <taxon>Bacteria</taxon>
        <taxon>Pseudomonadati</taxon>
        <taxon>Pseudomonadota</taxon>
        <taxon>Betaproteobacteria</taxon>
        <taxon>Burkholderiales</taxon>
        <taxon>Burkholderiaceae</taxon>
        <taxon>Imbroritus</taxon>
    </lineage>
</organism>
<dbReference type="EC" id="2.3.1.191" evidence="1"/>